<accession>A0A2I3RK88</accession>
<dbReference type="OMA" id="RCPANIC"/>
<proteinExistence type="predicted"/>
<dbReference type="EMBL" id="AACZ04069592">
    <property type="status" value="NOT_ANNOTATED_CDS"/>
    <property type="molecule type" value="Genomic_DNA"/>
</dbReference>
<feature type="compositionally biased region" description="Polar residues" evidence="1">
    <location>
        <begin position="91"/>
        <end position="107"/>
    </location>
</feature>
<reference evidence="2" key="2">
    <citation type="submission" date="2025-08" db="UniProtKB">
        <authorList>
            <consortium name="Ensembl"/>
        </authorList>
    </citation>
    <scope>IDENTIFICATION</scope>
</reference>
<reference evidence="2 3" key="1">
    <citation type="journal article" date="2005" name="Nature">
        <title>Initial sequence of the chimpanzee genome and comparison with the human genome.</title>
        <authorList>
            <consortium name="Chimpanzee sequencing and analysis consortium"/>
        </authorList>
    </citation>
    <scope>NUCLEOTIDE SEQUENCE [LARGE SCALE GENOMIC DNA]</scope>
</reference>
<organism evidence="2 3">
    <name type="scientific">Pan troglodytes</name>
    <name type="common">Chimpanzee</name>
    <dbReference type="NCBI Taxonomy" id="9598"/>
    <lineage>
        <taxon>Eukaryota</taxon>
        <taxon>Metazoa</taxon>
        <taxon>Chordata</taxon>
        <taxon>Craniata</taxon>
        <taxon>Vertebrata</taxon>
        <taxon>Euteleostomi</taxon>
        <taxon>Mammalia</taxon>
        <taxon>Eutheria</taxon>
        <taxon>Euarchontoglires</taxon>
        <taxon>Primates</taxon>
        <taxon>Haplorrhini</taxon>
        <taxon>Catarrhini</taxon>
        <taxon>Hominidae</taxon>
        <taxon>Pan</taxon>
    </lineage>
</organism>
<sequence length="124" mass="13016">MQRAGNPVLTLPGMPFGKTSVPEAEGQCPLLPGAQLLSGPQSHAACPGASPNSFVYFPVGNVLIPLGCKDGTTPEGWTVSRCPANICGISSTQQGKQWRQKPLQTPEGTHFPDPAHLPDPRPPP</sequence>
<keyword evidence="3" id="KW-1185">Reference proteome</keyword>
<dbReference type="InParanoid" id="A0A2I3RK88"/>
<evidence type="ECO:0000313" key="2">
    <source>
        <dbReference type="Ensembl" id="ENSPTRP00000065109.1"/>
    </source>
</evidence>
<dbReference type="AlphaFoldDB" id="A0A2I3RK88"/>
<feature type="region of interest" description="Disordered" evidence="1">
    <location>
        <begin position="91"/>
        <end position="124"/>
    </location>
</feature>
<dbReference type="Bgee" id="ENSPTRG00000043183">
    <property type="expression patterns" value="Expressed in colon and 11 other cell types or tissues"/>
</dbReference>
<dbReference type="Ensembl" id="ENSPTRT00000098593.1">
    <property type="protein sequence ID" value="ENSPTRP00000065109.1"/>
    <property type="gene ID" value="ENSPTRG00000043183.1"/>
</dbReference>
<protein>
    <submittedName>
        <fullName evidence="2">Uncharacterized protein</fullName>
    </submittedName>
</protein>
<evidence type="ECO:0000313" key="3">
    <source>
        <dbReference type="Proteomes" id="UP000002277"/>
    </source>
</evidence>
<evidence type="ECO:0000256" key="1">
    <source>
        <dbReference type="SAM" id="MobiDB-lite"/>
    </source>
</evidence>
<dbReference type="Proteomes" id="UP000002277">
    <property type="component" value="Chromosome 13"/>
</dbReference>
<reference evidence="2" key="3">
    <citation type="submission" date="2025-09" db="UniProtKB">
        <authorList>
            <consortium name="Ensembl"/>
        </authorList>
    </citation>
    <scope>IDENTIFICATION</scope>
</reference>
<feature type="compositionally biased region" description="Pro residues" evidence="1">
    <location>
        <begin position="115"/>
        <end position="124"/>
    </location>
</feature>
<name>A0A2I3RK88_PANTR</name>